<dbReference type="VEuPathDB" id="TrichDB:TVAG_376280"/>
<keyword evidence="2" id="KW-1185">Reference proteome</keyword>
<dbReference type="EMBL" id="DS114097">
    <property type="protein sequence ID" value="EAX90572.1"/>
    <property type="molecule type" value="Genomic_DNA"/>
</dbReference>
<gene>
    <name evidence="1" type="ORF">TVAG_376280</name>
</gene>
<dbReference type="VEuPathDB" id="TrichDB:TVAGG3_0740890"/>
<protein>
    <submittedName>
        <fullName evidence="1">Uncharacterized protein</fullName>
    </submittedName>
</protein>
<dbReference type="KEGG" id="tva:4748259"/>
<organism evidence="1 2">
    <name type="scientific">Trichomonas vaginalis (strain ATCC PRA-98 / G3)</name>
    <dbReference type="NCBI Taxonomy" id="412133"/>
    <lineage>
        <taxon>Eukaryota</taxon>
        <taxon>Metamonada</taxon>
        <taxon>Parabasalia</taxon>
        <taxon>Trichomonadida</taxon>
        <taxon>Trichomonadidae</taxon>
        <taxon>Trichomonas</taxon>
    </lineage>
</organism>
<name>A2FWZ5_TRIV3</name>
<dbReference type="AlphaFoldDB" id="A2FWZ5"/>
<evidence type="ECO:0000313" key="2">
    <source>
        <dbReference type="Proteomes" id="UP000001542"/>
    </source>
</evidence>
<dbReference type="InParanoid" id="A2FWZ5"/>
<accession>A2FWZ5</accession>
<reference evidence="1" key="2">
    <citation type="journal article" date="2007" name="Science">
        <title>Draft genome sequence of the sexually transmitted pathogen Trichomonas vaginalis.</title>
        <authorList>
            <person name="Carlton J.M."/>
            <person name="Hirt R.P."/>
            <person name="Silva J.C."/>
            <person name="Delcher A.L."/>
            <person name="Schatz M."/>
            <person name="Zhao Q."/>
            <person name="Wortman J.R."/>
            <person name="Bidwell S.L."/>
            <person name="Alsmark U.C.M."/>
            <person name="Besteiro S."/>
            <person name="Sicheritz-Ponten T."/>
            <person name="Noel C.J."/>
            <person name="Dacks J.B."/>
            <person name="Foster P.G."/>
            <person name="Simillion C."/>
            <person name="Van de Peer Y."/>
            <person name="Miranda-Saavedra D."/>
            <person name="Barton G.J."/>
            <person name="Westrop G.D."/>
            <person name="Mueller S."/>
            <person name="Dessi D."/>
            <person name="Fiori P.L."/>
            <person name="Ren Q."/>
            <person name="Paulsen I."/>
            <person name="Zhang H."/>
            <person name="Bastida-Corcuera F.D."/>
            <person name="Simoes-Barbosa A."/>
            <person name="Brown M.T."/>
            <person name="Hayes R.D."/>
            <person name="Mukherjee M."/>
            <person name="Okumura C.Y."/>
            <person name="Schneider R."/>
            <person name="Smith A.J."/>
            <person name="Vanacova S."/>
            <person name="Villalvazo M."/>
            <person name="Haas B.J."/>
            <person name="Pertea M."/>
            <person name="Feldblyum T.V."/>
            <person name="Utterback T.R."/>
            <person name="Shu C.L."/>
            <person name="Osoegawa K."/>
            <person name="de Jong P.J."/>
            <person name="Hrdy I."/>
            <person name="Horvathova L."/>
            <person name="Zubacova Z."/>
            <person name="Dolezal P."/>
            <person name="Malik S.B."/>
            <person name="Logsdon J.M. Jr."/>
            <person name="Henze K."/>
            <person name="Gupta A."/>
            <person name="Wang C.C."/>
            <person name="Dunne R.L."/>
            <person name="Upcroft J.A."/>
            <person name="Upcroft P."/>
            <person name="White O."/>
            <person name="Salzberg S.L."/>
            <person name="Tang P."/>
            <person name="Chiu C.-H."/>
            <person name="Lee Y.-S."/>
            <person name="Embley T.M."/>
            <person name="Coombs G.H."/>
            <person name="Mottram J.C."/>
            <person name="Tachezy J."/>
            <person name="Fraser-Liggett C.M."/>
            <person name="Johnson P.J."/>
        </authorList>
    </citation>
    <scope>NUCLEOTIDE SEQUENCE [LARGE SCALE GENOMIC DNA]</scope>
    <source>
        <strain evidence="1">G3</strain>
    </source>
</reference>
<sequence length="212" mass="24024">MHLKVQFHNACGHSSSFGHCYGDIQVSNMNTSYHEITSYAAYSIDFPTGTGIINFTTASNTSSTEIAGIYNSEGEYSITKSNYLNNEYTGSDFAIIWCTSSTKYSSCSFIGNKGIYLFFPEPKSVYSCFFNNNNVIRAINNYPDTFDSVEQLDSFISHYSTYYCIAAKTEENKVDSYKKYQKEKLKLKNIKIIVKKVYKTPFVRAVTLSVLK</sequence>
<evidence type="ECO:0000313" key="1">
    <source>
        <dbReference type="EMBL" id="EAX90572.1"/>
    </source>
</evidence>
<proteinExistence type="predicted"/>
<dbReference type="RefSeq" id="XP_001303502.1">
    <property type="nucleotide sequence ID" value="XM_001303501.1"/>
</dbReference>
<reference evidence="1" key="1">
    <citation type="submission" date="2006-10" db="EMBL/GenBank/DDBJ databases">
        <authorList>
            <person name="Amadeo P."/>
            <person name="Zhao Q."/>
            <person name="Wortman J."/>
            <person name="Fraser-Liggett C."/>
            <person name="Carlton J."/>
        </authorList>
    </citation>
    <scope>NUCLEOTIDE SEQUENCE</scope>
    <source>
        <strain evidence="1">G3</strain>
    </source>
</reference>
<dbReference type="Proteomes" id="UP000001542">
    <property type="component" value="Unassembled WGS sequence"/>
</dbReference>